<evidence type="ECO:0000313" key="1">
    <source>
        <dbReference type="EMBL" id="KAF2624873.1"/>
    </source>
</evidence>
<gene>
    <name evidence="1" type="ORF">BU25DRAFT_460712</name>
</gene>
<comment type="caution">
    <text evidence="1">The sequence shown here is derived from an EMBL/GenBank/DDBJ whole genome shotgun (WGS) entry which is preliminary data.</text>
</comment>
<evidence type="ECO:0000313" key="2">
    <source>
        <dbReference type="Proteomes" id="UP000799754"/>
    </source>
</evidence>
<dbReference type="EMBL" id="MU006728">
    <property type="protein sequence ID" value="KAF2624873.1"/>
    <property type="molecule type" value="Genomic_DNA"/>
</dbReference>
<proteinExistence type="predicted"/>
<dbReference type="Proteomes" id="UP000799754">
    <property type="component" value="Unassembled WGS sequence"/>
</dbReference>
<organism evidence="1 2">
    <name type="scientific">Macroventuria anomochaeta</name>
    <dbReference type="NCBI Taxonomy" id="301207"/>
    <lineage>
        <taxon>Eukaryota</taxon>
        <taxon>Fungi</taxon>
        <taxon>Dikarya</taxon>
        <taxon>Ascomycota</taxon>
        <taxon>Pezizomycotina</taxon>
        <taxon>Dothideomycetes</taxon>
        <taxon>Pleosporomycetidae</taxon>
        <taxon>Pleosporales</taxon>
        <taxon>Pleosporineae</taxon>
        <taxon>Didymellaceae</taxon>
        <taxon>Macroventuria</taxon>
    </lineage>
</organism>
<name>A0ACB6RSU8_9PLEO</name>
<protein>
    <submittedName>
        <fullName evidence="1">Uncharacterized protein</fullName>
    </submittedName>
</protein>
<sequence length="181" mass="19982">MSPPKQDRSMMQLQESVNDIGKVLKNFVGEFTSWKQSVETRLPLTQTPNQITNLASPEAGFTAPNRPHSQMSPSASQALTPIKQESMFASPQQPATPADSARSEHSGATGLPPKEKSGLQSDHTTPAHKLFEEWPSMGHFCRNVEYVEKLIEGGHEVSEYPMLLEQDRGLLRVWGVGEGQD</sequence>
<reference evidence="1" key="1">
    <citation type="journal article" date="2020" name="Stud. Mycol.">
        <title>101 Dothideomycetes genomes: a test case for predicting lifestyles and emergence of pathogens.</title>
        <authorList>
            <person name="Haridas S."/>
            <person name="Albert R."/>
            <person name="Binder M."/>
            <person name="Bloem J."/>
            <person name="Labutti K."/>
            <person name="Salamov A."/>
            <person name="Andreopoulos B."/>
            <person name="Baker S."/>
            <person name="Barry K."/>
            <person name="Bills G."/>
            <person name="Bluhm B."/>
            <person name="Cannon C."/>
            <person name="Castanera R."/>
            <person name="Culley D."/>
            <person name="Daum C."/>
            <person name="Ezra D."/>
            <person name="Gonzalez J."/>
            <person name="Henrissat B."/>
            <person name="Kuo A."/>
            <person name="Liang C."/>
            <person name="Lipzen A."/>
            <person name="Lutzoni F."/>
            <person name="Magnuson J."/>
            <person name="Mondo S."/>
            <person name="Nolan M."/>
            <person name="Ohm R."/>
            <person name="Pangilinan J."/>
            <person name="Park H.-J."/>
            <person name="Ramirez L."/>
            <person name="Alfaro M."/>
            <person name="Sun H."/>
            <person name="Tritt A."/>
            <person name="Yoshinaga Y."/>
            <person name="Zwiers L.-H."/>
            <person name="Turgeon B."/>
            <person name="Goodwin S."/>
            <person name="Spatafora J."/>
            <person name="Crous P."/>
            <person name="Grigoriev I."/>
        </authorList>
    </citation>
    <scope>NUCLEOTIDE SEQUENCE</scope>
    <source>
        <strain evidence="1">CBS 525.71</strain>
    </source>
</reference>
<keyword evidence="2" id="KW-1185">Reference proteome</keyword>
<accession>A0ACB6RSU8</accession>